<evidence type="ECO:0000256" key="1">
    <source>
        <dbReference type="ARBA" id="ARBA00004245"/>
    </source>
</evidence>
<keyword evidence="6" id="KW-0175">Coiled coil</keyword>
<feature type="compositionally biased region" description="Basic and acidic residues" evidence="9">
    <location>
        <begin position="161"/>
        <end position="175"/>
    </location>
</feature>
<evidence type="ECO:0000256" key="2">
    <source>
        <dbReference type="ARBA" id="ARBA00006959"/>
    </source>
</evidence>
<dbReference type="PRINTS" id="PR00345">
    <property type="entry name" value="STATHMIN"/>
</dbReference>
<keyword evidence="4" id="KW-0597">Phosphoprotein</keyword>
<name>A0A9N7V9X1_PLEPL</name>
<dbReference type="SUPFAM" id="SSF101494">
    <property type="entry name" value="Stathmin"/>
    <property type="match status" value="1"/>
</dbReference>
<comment type="caution">
    <text evidence="10">The sequence shown here is derived from an EMBL/GenBank/DDBJ whole genome shotgun (WGS) entry which is preliminary data.</text>
</comment>
<dbReference type="GO" id="GO:0043005">
    <property type="term" value="C:neuron projection"/>
    <property type="evidence" value="ECO:0007669"/>
    <property type="project" value="TreeGrafter"/>
</dbReference>
<dbReference type="Proteomes" id="UP001153269">
    <property type="component" value="Unassembled WGS sequence"/>
</dbReference>
<dbReference type="GO" id="GO:0031175">
    <property type="term" value="P:neuron projection development"/>
    <property type="evidence" value="ECO:0007669"/>
    <property type="project" value="TreeGrafter"/>
</dbReference>
<keyword evidence="3" id="KW-0963">Cytoplasm</keyword>
<dbReference type="Gene3D" id="6.10.280.30">
    <property type="match status" value="1"/>
</dbReference>
<keyword evidence="11" id="KW-1185">Reference proteome</keyword>
<dbReference type="GO" id="GO:0005737">
    <property type="term" value="C:cytoplasm"/>
    <property type="evidence" value="ECO:0007669"/>
    <property type="project" value="TreeGrafter"/>
</dbReference>
<feature type="compositionally biased region" description="Basic and acidic residues" evidence="9">
    <location>
        <begin position="30"/>
        <end position="49"/>
    </location>
</feature>
<keyword evidence="7" id="KW-0206">Cytoskeleton</keyword>
<gene>
    <name evidence="10" type="ORF">PLEPLA_LOCUS33308</name>
</gene>
<organism evidence="10 11">
    <name type="scientific">Pleuronectes platessa</name>
    <name type="common">European plaice</name>
    <dbReference type="NCBI Taxonomy" id="8262"/>
    <lineage>
        <taxon>Eukaryota</taxon>
        <taxon>Metazoa</taxon>
        <taxon>Chordata</taxon>
        <taxon>Craniata</taxon>
        <taxon>Vertebrata</taxon>
        <taxon>Euteleostomi</taxon>
        <taxon>Actinopterygii</taxon>
        <taxon>Neopterygii</taxon>
        <taxon>Teleostei</taxon>
        <taxon>Neoteleostei</taxon>
        <taxon>Acanthomorphata</taxon>
        <taxon>Carangaria</taxon>
        <taxon>Pleuronectiformes</taxon>
        <taxon>Pleuronectoidei</taxon>
        <taxon>Pleuronectidae</taxon>
        <taxon>Pleuronectes</taxon>
    </lineage>
</organism>
<evidence type="ECO:0000256" key="6">
    <source>
        <dbReference type="ARBA" id="ARBA00023054"/>
    </source>
</evidence>
<evidence type="ECO:0000313" key="11">
    <source>
        <dbReference type="Proteomes" id="UP001153269"/>
    </source>
</evidence>
<feature type="region of interest" description="Disordered" evidence="9">
    <location>
        <begin position="1"/>
        <end position="49"/>
    </location>
</feature>
<comment type="similarity">
    <text evidence="2 8">Belongs to the stathmin family.</text>
</comment>
<protein>
    <recommendedName>
        <fullName evidence="8">Stathmin</fullName>
    </recommendedName>
</protein>
<dbReference type="EMBL" id="CADEAL010003713">
    <property type="protein sequence ID" value="CAB1445577.1"/>
    <property type="molecule type" value="Genomic_DNA"/>
</dbReference>
<feature type="compositionally biased region" description="Low complexity" evidence="9">
    <location>
        <begin position="1"/>
        <end position="29"/>
    </location>
</feature>
<evidence type="ECO:0000313" key="10">
    <source>
        <dbReference type="EMBL" id="CAB1445577.1"/>
    </source>
</evidence>
<dbReference type="PROSITE" id="PS51663">
    <property type="entry name" value="STATHMIN_3"/>
    <property type="match status" value="1"/>
</dbReference>
<dbReference type="Pfam" id="PF00836">
    <property type="entry name" value="Stathmin"/>
    <property type="match status" value="1"/>
</dbReference>
<evidence type="ECO:0000256" key="5">
    <source>
        <dbReference type="ARBA" id="ARBA00022701"/>
    </source>
</evidence>
<dbReference type="GO" id="GO:0007019">
    <property type="term" value="P:microtubule depolymerization"/>
    <property type="evidence" value="ECO:0007669"/>
    <property type="project" value="TreeGrafter"/>
</dbReference>
<dbReference type="GO" id="GO:0015631">
    <property type="term" value="F:tubulin binding"/>
    <property type="evidence" value="ECO:0007669"/>
    <property type="project" value="TreeGrafter"/>
</dbReference>
<evidence type="ECO:0000256" key="7">
    <source>
        <dbReference type="ARBA" id="ARBA00023212"/>
    </source>
</evidence>
<evidence type="ECO:0000256" key="3">
    <source>
        <dbReference type="ARBA" id="ARBA00022490"/>
    </source>
</evidence>
<keyword evidence="5" id="KW-0493">Microtubule</keyword>
<dbReference type="GO" id="GO:0031110">
    <property type="term" value="P:regulation of microtubule polymerization or depolymerization"/>
    <property type="evidence" value="ECO:0007669"/>
    <property type="project" value="InterPro"/>
</dbReference>
<accession>A0A9N7V9X1</accession>
<dbReference type="AlphaFoldDB" id="A0A9N7V9X1"/>
<dbReference type="InterPro" id="IPR036002">
    <property type="entry name" value="Stathmin_sf"/>
</dbReference>
<reference evidence="10" key="1">
    <citation type="submission" date="2020-03" db="EMBL/GenBank/DDBJ databases">
        <authorList>
            <person name="Weist P."/>
        </authorList>
    </citation>
    <scope>NUCLEOTIDE SEQUENCE</scope>
</reference>
<sequence length="182" mass="20377">MSSPPRSSPGAPAAAGLVNPAPNSSSPSRDSPRQCHEVPPHPDIEMKELKKRNPGEAFEVMRSLSTPDAKVDFPLSLLERKETPMVDIKKKLEAVERETQELRRCSAEPLGWEREHGKEVVQKAIEGNCNFNKMMREKMNQQMEAYHENCNAWLAALLEKSNEKSSDATGDKDQPDSFPSLH</sequence>
<comment type="subcellular location">
    <subcellularLocation>
        <location evidence="1">Cytoplasm</location>
        <location evidence="1">Cytoskeleton</location>
    </subcellularLocation>
</comment>
<proteinExistence type="inferred from homology"/>
<dbReference type="PANTHER" id="PTHR10104">
    <property type="entry name" value="STATHMIN"/>
    <property type="match status" value="1"/>
</dbReference>
<dbReference type="GO" id="GO:0005874">
    <property type="term" value="C:microtubule"/>
    <property type="evidence" value="ECO:0007669"/>
    <property type="project" value="UniProtKB-KW"/>
</dbReference>
<evidence type="ECO:0000256" key="9">
    <source>
        <dbReference type="SAM" id="MobiDB-lite"/>
    </source>
</evidence>
<dbReference type="InterPro" id="IPR000956">
    <property type="entry name" value="Stathmin_fam"/>
</dbReference>
<dbReference type="PANTHER" id="PTHR10104:SF5">
    <property type="entry name" value="STATHMIN"/>
    <property type="match status" value="1"/>
</dbReference>
<evidence type="ECO:0000256" key="4">
    <source>
        <dbReference type="ARBA" id="ARBA00022553"/>
    </source>
</evidence>
<feature type="region of interest" description="Disordered" evidence="9">
    <location>
        <begin position="161"/>
        <end position="182"/>
    </location>
</feature>
<evidence type="ECO:0000256" key="8">
    <source>
        <dbReference type="RuleBase" id="RU004388"/>
    </source>
</evidence>